<dbReference type="InterPro" id="IPR000209">
    <property type="entry name" value="Peptidase_S8/S53_dom"/>
</dbReference>
<dbReference type="FunFam" id="3.40.50.200:FF:000014">
    <property type="entry name" value="Proteinase K"/>
    <property type="match status" value="1"/>
</dbReference>
<keyword evidence="4 5" id="KW-0720">Serine protease</keyword>
<gene>
    <name evidence="9" type="ORF">M427DRAFT_115300</name>
</gene>
<dbReference type="GO" id="GO:0005615">
    <property type="term" value="C:extracellular space"/>
    <property type="evidence" value="ECO:0007669"/>
    <property type="project" value="TreeGrafter"/>
</dbReference>
<sequence>MVSLDDVVEGHGLDIVSNEEEDSPLQENALHQQRNFKRSLDASGRSVEELEGLEHTFTDQPSAPWNLIRLSQRTIPLGTSYAYGARAGVGVDVYIVDTGVFADHSEFGGRAKVGVNFVTTEDFWDGNGHGTHVAGTVAGATYGVAKRASIVAVKVLDKNGSGSWSDIIAGIAWVAQQARNSTRRSVANLSITGSYMQSVNDAIASCVRTSGVHFAAAAGNAGLDGCQYSPGSASNMGAVSVGSVNSKDTVSSFSNIGSCLTIFAPGESIISASPASTVATRIMSGTSMASPHVAGVMALALSYRGNLSWWGMRSILVRVATKGGLVGVPAGSPNIMLFGYWAKAGVVG</sequence>
<organism evidence="9 10">
    <name type="scientific">Gonapodya prolifera (strain JEL478)</name>
    <name type="common">Monoblepharis prolifera</name>
    <dbReference type="NCBI Taxonomy" id="1344416"/>
    <lineage>
        <taxon>Eukaryota</taxon>
        <taxon>Fungi</taxon>
        <taxon>Fungi incertae sedis</taxon>
        <taxon>Chytridiomycota</taxon>
        <taxon>Chytridiomycota incertae sedis</taxon>
        <taxon>Monoblepharidomycetes</taxon>
        <taxon>Monoblepharidales</taxon>
        <taxon>Gonapodyaceae</taxon>
        <taxon>Gonapodya</taxon>
    </lineage>
</organism>
<dbReference type="InterPro" id="IPR023827">
    <property type="entry name" value="Peptidase_S8_Asp-AS"/>
</dbReference>
<protein>
    <submittedName>
        <fullName evidence="9">Subtilisin-like protein</fullName>
    </submittedName>
</protein>
<feature type="active site" description="Charge relay system" evidence="5">
    <location>
        <position position="129"/>
    </location>
</feature>
<accession>A0A139A2R1</accession>
<dbReference type="GO" id="GO:0004252">
    <property type="term" value="F:serine-type endopeptidase activity"/>
    <property type="evidence" value="ECO:0007669"/>
    <property type="project" value="UniProtKB-UniRule"/>
</dbReference>
<dbReference type="InterPro" id="IPR050131">
    <property type="entry name" value="Peptidase_S8_subtilisin-like"/>
</dbReference>
<feature type="domain" description="Peptidase S8/S53" evidence="8">
    <location>
        <begin position="90"/>
        <end position="324"/>
    </location>
</feature>
<evidence type="ECO:0000313" key="10">
    <source>
        <dbReference type="Proteomes" id="UP000070544"/>
    </source>
</evidence>
<dbReference type="EMBL" id="KQ965809">
    <property type="protein sequence ID" value="KXS11076.1"/>
    <property type="molecule type" value="Genomic_DNA"/>
</dbReference>
<dbReference type="Gene3D" id="3.40.50.200">
    <property type="entry name" value="Peptidase S8/S53 domain"/>
    <property type="match status" value="1"/>
</dbReference>
<feature type="region of interest" description="Disordered" evidence="7">
    <location>
        <begin position="1"/>
        <end position="24"/>
    </location>
</feature>
<dbReference type="OMA" id="PEMWAKG"/>
<dbReference type="Proteomes" id="UP000070544">
    <property type="component" value="Unassembled WGS sequence"/>
</dbReference>
<dbReference type="InterPro" id="IPR036852">
    <property type="entry name" value="Peptidase_S8/S53_dom_sf"/>
</dbReference>
<evidence type="ECO:0000256" key="6">
    <source>
        <dbReference type="RuleBase" id="RU003355"/>
    </source>
</evidence>
<evidence type="ECO:0000313" key="9">
    <source>
        <dbReference type="EMBL" id="KXS11076.1"/>
    </source>
</evidence>
<dbReference type="PANTHER" id="PTHR43806">
    <property type="entry name" value="PEPTIDASE S8"/>
    <property type="match status" value="1"/>
</dbReference>
<keyword evidence="2 5" id="KW-0645">Protease</keyword>
<evidence type="ECO:0000256" key="4">
    <source>
        <dbReference type="ARBA" id="ARBA00022825"/>
    </source>
</evidence>
<proteinExistence type="inferred from homology"/>
<dbReference type="PANTHER" id="PTHR43806:SF66">
    <property type="entry name" value="SERIN ENDOPEPTIDASE"/>
    <property type="match status" value="1"/>
</dbReference>
<feature type="active site" description="Charge relay system" evidence="5">
    <location>
        <position position="97"/>
    </location>
</feature>
<feature type="active site" description="Charge relay system" evidence="5">
    <location>
        <position position="287"/>
    </location>
</feature>
<reference evidence="9 10" key="1">
    <citation type="journal article" date="2015" name="Genome Biol. Evol.">
        <title>Phylogenomic analyses indicate that early fungi evolved digesting cell walls of algal ancestors of land plants.</title>
        <authorList>
            <person name="Chang Y."/>
            <person name="Wang S."/>
            <person name="Sekimoto S."/>
            <person name="Aerts A.L."/>
            <person name="Choi C."/>
            <person name="Clum A."/>
            <person name="LaButti K.M."/>
            <person name="Lindquist E.A."/>
            <person name="Yee Ngan C."/>
            <person name="Ohm R.A."/>
            <person name="Salamov A.A."/>
            <person name="Grigoriev I.V."/>
            <person name="Spatafora J.W."/>
            <person name="Berbee M.L."/>
        </authorList>
    </citation>
    <scope>NUCLEOTIDE SEQUENCE [LARGE SCALE GENOMIC DNA]</scope>
    <source>
        <strain evidence="9 10">JEL478</strain>
    </source>
</reference>
<dbReference type="InterPro" id="IPR022398">
    <property type="entry name" value="Peptidase_S8_His-AS"/>
</dbReference>
<dbReference type="PROSITE" id="PS00137">
    <property type="entry name" value="SUBTILASE_HIS"/>
    <property type="match status" value="1"/>
</dbReference>
<dbReference type="PROSITE" id="PS51892">
    <property type="entry name" value="SUBTILASE"/>
    <property type="match status" value="1"/>
</dbReference>
<dbReference type="PROSITE" id="PS00136">
    <property type="entry name" value="SUBTILASE_ASP"/>
    <property type="match status" value="1"/>
</dbReference>
<keyword evidence="10" id="KW-1185">Reference proteome</keyword>
<keyword evidence="3 5" id="KW-0378">Hydrolase</keyword>
<dbReference type="PROSITE" id="PS00138">
    <property type="entry name" value="SUBTILASE_SER"/>
    <property type="match status" value="1"/>
</dbReference>
<name>A0A139A2R1_GONPJ</name>
<dbReference type="AlphaFoldDB" id="A0A139A2R1"/>
<evidence type="ECO:0000256" key="5">
    <source>
        <dbReference type="PROSITE-ProRule" id="PRU01240"/>
    </source>
</evidence>
<dbReference type="PRINTS" id="PR00723">
    <property type="entry name" value="SUBTILISIN"/>
</dbReference>
<evidence type="ECO:0000256" key="2">
    <source>
        <dbReference type="ARBA" id="ARBA00022670"/>
    </source>
</evidence>
<dbReference type="InterPro" id="IPR034193">
    <property type="entry name" value="PCSK9_ProteinaseK-like"/>
</dbReference>
<dbReference type="Pfam" id="PF00082">
    <property type="entry name" value="Peptidase_S8"/>
    <property type="match status" value="1"/>
</dbReference>
<evidence type="ECO:0000256" key="7">
    <source>
        <dbReference type="SAM" id="MobiDB-lite"/>
    </source>
</evidence>
<evidence type="ECO:0000259" key="8">
    <source>
        <dbReference type="Pfam" id="PF00082"/>
    </source>
</evidence>
<dbReference type="SUPFAM" id="SSF52743">
    <property type="entry name" value="Subtilisin-like"/>
    <property type="match status" value="1"/>
</dbReference>
<dbReference type="GO" id="GO:0006508">
    <property type="term" value="P:proteolysis"/>
    <property type="evidence" value="ECO:0007669"/>
    <property type="project" value="UniProtKB-KW"/>
</dbReference>
<dbReference type="CDD" id="cd04077">
    <property type="entry name" value="Peptidases_S8_PCSK9_ProteinaseK_like"/>
    <property type="match status" value="1"/>
</dbReference>
<dbReference type="InterPro" id="IPR015500">
    <property type="entry name" value="Peptidase_S8_subtilisin-rel"/>
</dbReference>
<dbReference type="OrthoDB" id="206201at2759"/>
<evidence type="ECO:0000256" key="1">
    <source>
        <dbReference type="ARBA" id="ARBA00011073"/>
    </source>
</evidence>
<dbReference type="InterPro" id="IPR023828">
    <property type="entry name" value="Peptidase_S8_Ser-AS"/>
</dbReference>
<comment type="similarity">
    <text evidence="1 5 6">Belongs to the peptidase S8 family.</text>
</comment>
<evidence type="ECO:0000256" key="3">
    <source>
        <dbReference type="ARBA" id="ARBA00022801"/>
    </source>
</evidence>
<dbReference type="STRING" id="1344416.A0A139A2R1"/>